<name>A0A183ANX1_9TREM</name>
<dbReference type="Pfam" id="PF02197">
    <property type="entry name" value="RIIa"/>
    <property type="match status" value="1"/>
</dbReference>
<dbReference type="GO" id="GO:0005829">
    <property type="term" value="C:cytosol"/>
    <property type="evidence" value="ECO:0007669"/>
    <property type="project" value="TreeGrafter"/>
</dbReference>
<keyword evidence="11" id="KW-1185">Reference proteome</keyword>
<dbReference type="FunFam" id="2.60.120.10:FF:000017">
    <property type="entry name" value="cAMP-dependent protein kinase type II regulatory subunit"/>
    <property type="match status" value="1"/>
</dbReference>
<dbReference type="InterPro" id="IPR014710">
    <property type="entry name" value="RmlC-like_jellyroll"/>
</dbReference>
<dbReference type="InterPro" id="IPR018490">
    <property type="entry name" value="cNMP-bd_dom_sf"/>
</dbReference>
<dbReference type="EMBL" id="UZAN01046273">
    <property type="protein sequence ID" value="VDP83962.1"/>
    <property type="molecule type" value="Genomic_DNA"/>
</dbReference>
<dbReference type="PIRSF" id="PIRSF000548">
    <property type="entry name" value="PK_regulatory"/>
    <property type="match status" value="1"/>
</dbReference>
<feature type="binding site" evidence="7">
    <location>
        <position position="185"/>
    </location>
    <ligand>
        <name>3',5'-cyclic AMP</name>
        <dbReference type="ChEBI" id="CHEBI:58165"/>
        <label>1</label>
    </ligand>
</feature>
<feature type="domain" description="Cyclic nucleotide-binding" evidence="9">
    <location>
        <begin position="116"/>
        <end position="231"/>
    </location>
</feature>
<evidence type="ECO:0000256" key="7">
    <source>
        <dbReference type="PIRSR" id="PIRSR000548-1"/>
    </source>
</evidence>
<dbReference type="GO" id="GO:0034236">
    <property type="term" value="F:protein kinase A catalytic subunit binding"/>
    <property type="evidence" value="ECO:0007669"/>
    <property type="project" value="TreeGrafter"/>
</dbReference>
<dbReference type="PRINTS" id="PR00103">
    <property type="entry name" value="CAMPKINASE"/>
</dbReference>
<dbReference type="CDD" id="cd00038">
    <property type="entry name" value="CAP_ED"/>
    <property type="match status" value="2"/>
</dbReference>
<dbReference type="WBParaSite" id="ECPE_0000868201-mRNA-1">
    <property type="protein sequence ID" value="ECPE_0000868201-mRNA-1"/>
    <property type="gene ID" value="ECPE_0000868201"/>
</dbReference>
<dbReference type="PANTHER" id="PTHR11635:SF152">
    <property type="entry name" value="CAMP-DEPENDENT PROTEIN KINASE TYPE I REGULATORY SUBUNIT-RELATED"/>
    <property type="match status" value="1"/>
</dbReference>
<evidence type="ECO:0000256" key="3">
    <source>
        <dbReference type="ARBA" id="ARBA00022566"/>
    </source>
</evidence>
<dbReference type="Pfam" id="PF00027">
    <property type="entry name" value="cNMP_binding"/>
    <property type="match status" value="1"/>
</dbReference>
<organism evidence="12">
    <name type="scientific">Echinostoma caproni</name>
    <dbReference type="NCBI Taxonomy" id="27848"/>
    <lineage>
        <taxon>Eukaryota</taxon>
        <taxon>Metazoa</taxon>
        <taxon>Spiralia</taxon>
        <taxon>Lophotrochozoa</taxon>
        <taxon>Platyhelminthes</taxon>
        <taxon>Trematoda</taxon>
        <taxon>Digenea</taxon>
        <taxon>Plagiorchiida</taxon>
        <taxon>Echinostomata</taxon>
        <taxon>Echinostomatoidea</taxon>
        <taxon>Echinostomatidae</taxon>
        <taxon>Echinostoma</taxon>
    </lineage>
</organism>
<keyword evidence="3 7" id="KW-0116">cAMP-binding</keyword>
<dbReference type="PROSITE" id="PS00889">
    <property type="entry name" value="CNMP_BINDING_2"/>
    <property type="match status" value="1"/>
</dbReference>
<dbReference type="PROSITE" id="PS00888">
    <property type="entry name" value="CNMP_BINDING_1"/>
    <property type="match status" value="1"/>
</dbReference>
<reference evidence="12" key="1">
    <citation type="submission" date="2016-06" db="UniProtKB">
        <authorList>
            <consortium name="WormBaseParasite"/>
        </authorList>
    </citation>
    <scope>IDENTIFICATION</scope>
</reference>
<dbReference type="InterPro" id="IPR018488">
    <property type="entry name" value="cNMP-bd_CS"/>
</dbReference>
<proteinExistence type="inferred from homology"/>
<dbReference type="GO" id="GO:0004862">
    <property type="term" value="F:cAMP-dependent protein kinase inhibitor activity"/>
    <property type="evidence" value="ECO:0007669"/>
    <property type="project" value="TreeGrafter"/>
</dbReference>
<evidence type="ECO:0000313" key="12">
    <source>
        <dbReference type="WBParaSite" id="ECPE_0000868201-mRNA-1"/>
    </source>
</evidence>
<feature type="domain" description="Cyclic nucleotide-binding" evidence="9">
    <location>
        <begin position="234"/>
        <end position="298"/>
    </location>
</feature>
<accession>A0A183ANX1</accession>
<dbReference type="InterPro" id="IPR050503">
    <property type="entry name" value="cAMP-dep_PK_reg_su-like"/>
</dbReference>
<sequence>MAEKIKVPTGLRELLQEFTVSVLREQPKDLVQAAIEFFTMKKNAADNRPRKQGDSDEDEDDEPMPPPPRNVGRRAGVAAESYDPEKDDESSNIKVVHPKTEAQRQRLTQATKDILLFRCLDDDQMKDVIDAMFERRVSPGDKVITLGEDGDNFYVIESGVYDIIVKIQGEEKTVGKYDNKGSFGELALMYNTPRAATILAVLWAMTREVFRSIVLKKAFEKRRMYEELLNQVPILESLSAYERMSIADALKTRIYEDGAQILKQGDPGDEMFFVEDGEVCIKMKRVGETEEKEVTRIE</sequence>
<evidence type="ECO:0000313" key="11">
    <source>
        <dbReference type="Proteomes" id="UP000272942"/>
    </source>
</evidence>
<dbReference type="InterPro" id="IPR000595">
    <property type="entry name" value="cNMP-bd_dom"/>
</dbReference>
<protein>
    <submittedName>
        <fullName evidence="12">Cyclic nucleotide-binding domain-containing protein</fullName>
    </submittedName>
</protein>
<dbReference type="OrthoDB" id="417078at2759"/>
<evidence type="ECO:0000256" key="1">
    <source>
        <dbReference type="ARBA" id="ARBA00005753"/>
    </source>
</evidence>
<dbReference type="PROSITE" id="PS50042">
    <property type="entry name" value="CNMP_BINDING_3"/>
    <property type="match status" value="2"/>
</dbReference>
<feature type="region of interest" description="Disordered" evidence="8">
    <location>
        <begin position="41"/>
        <end position="101"/>
    </location>
</feature>
<gene>
    <name evidence="10" type="ORF">ECPE_LOCUS8656</name>
</gene>
<feature type="binding site" evidence="7">
    <location>
        <position position="194"/>
    </location>
    <ligand>
        <name>3',5'-cyclic AMP</name>
        <dbReference type="ChEBI" id="CHEBI:58165"/>
        <label>1</label>
    </ligand>
</feature>
<evidence type="ECO:0000259" key="9">
    <source>
        <dbReference type="PROSITE" id="PS50042"/>
    </source>
</evidence>
<dbReference type="Proteomes" id="UP000272942">
    <property type="component" value="Unassembled WGS sequence"/>
</dbReference>
<evidence type="ECO:0000256" key="2">
    <source>
        <dbReference type="ARBA" id="ARBA00022553"/>
    </source>
</evidence>
<feature type="compositionally biased region" description="Basic and acidic residues" evidence="8">
    <location>
        <begin position="43"/>
        <end position="54"/>
    </location>
</feature>
<dbReference type="InterPro" id="IPR003117">
    <property type="entry name" value="cAMP_dep_PK_reg_su_I/II_a/b"/>
</dbReference>
<evidence type="ECO:0000256" key="6">
    <source>
        <dbReference type="ARBA" id="ARBA00023149"/>
    </source>
</evidence>
<dbReference type="CDD" id="cd12099">
    <property type="entry name" value="DD_RII_PKA"/>
    <property type="match status" value="1"/>
</dbReference>
<dbReference type="GO" id="GO:0030552">
    <property type="term" value="F:cAMP binding"/>
    <property type="evidence" value="ECO:0007669"/>
    <property type="project" value="UniProtKB-KW"/>
</dbReference>
<dbReference type="AlphaFoldDB" id="A0A183ANX1"/>
<dbReference type="SUPFAM" id="SSF47391">
    <property type="entry name" value="Dimerization-anchoring domain of cAMP-dependent PK regulatory subunit"/>
    <property type="match status" value="1"/>
</dbReference>
<comment type="similarity">
    <text evidence="1">Belongs to the cAMP-dependent kinase regulatory chain family.</text>
</comment>
<evidence type="ECO:0000256" key="8">
    <source>
        <dbReference type="SAM" id="MobiDB-lite"/>
    </source>
</evidence>
<dbReference type="Gene3D" id="1.20.890.10">
    <property type="entry name" value="cAMP-dependent protein kinase regulatory subunit, dimerization-anchoring domain"/>
    <property type="match status" value="1"/>
</dbReference>
<keyword evidence="4" id="KW-0677">Repeat</keyword>
<dbReference type="Gene3D" id="2.60.120.10">
    <property type="entry name" value="Jelly Rolls"/>
    <property type="match status" value="2"/>
</dbReference>
<dbReference type="SMART" id="SM00394">
    <property type="entry name" value="RIIa"/>
    <property type="match status" value="1"/>
</dbReference>
<keyword evidence="5 7" id="KW-0547">Nucleotide-binding</keyword>
<evidence type="ECO:0000313" key="10">
    <source>
        <dbReference type="EMBL" id="VDP83962.1"/>
    </source>
</evidence>
<keyword evidence="6 7" id="KW-0114">cAMP</keyword>
<evidence type="ECO:0000256" key="4">
    <source>
        <dbReference type="ARBA" id="ARBA00022737"/>
    </source>
</evidence>
<dbReference type="InterPro" id="IPR012198">
    <property type="entry name" value="cAMP_dep_PK_reg_su"/>
</dbReference>
<dbReference type="SUPFAM" id="SSF51206">
    <property type="entry name" value="cAMP-binding domain-like"/>
    <property type="match status" value="2"/>
</dbReference>
<dbReference type="GO" id="GO:0005952">
    <property type="term" value="C:cAMP-dependent protein kinase complex"/>
    <property type="evidence" value="ECO:0007669"/>
    <property type="project" value="InterPro"/>
</dbReference>
<dbReference type="PANTHER" id="PTHR11635">
    <property type="entry name" value="CAMP-DEPENDENT PROTEIN KINASE REGULATORY CHAIN"/>
    <property type="match status" value="1"/>
</dbReference>
<keyword evidence="2" id="KW-0597">Phosphoprotein</keyword>
<evidence type="ECO:0000256" key="5">
    <source>
        <dbReference type="ARBA" id="ARBA00022741"/>
    </source>
</evidence>
<dbReference type="SMART" id="SM00100">
    <property type="entry name" value="cNMP"/>
    <property type="match status" value="1"/>
</dbReference>
<reference evidence="10 11" key="2">
    <citation type="submission" date="2018-11" db="EMBL/GenBank/DDBJ databases">
        <authorList>
            <consortium name="Pathogen Informatics"/>
        </authorList>
    </citation>
    <scope>NUCLEOTIDE SEQUENCE [LARGE SCALE GENOMIC DNA]</scope>
    <source>
        <strain evidence="10 11">Egypt</strain>
    </source>
</reference>